<reference evidence="1 2" key="1">
    <citation type="submission" date="2019-04" db="EMBL/GenBank/DDBJ databases">
        <title>Friends and foes A comparative genomics study of 23 Aspergillus species from section Flavi.</title>
        <authorList>
            <consortium name="DOE Joint Genome Institute"/>
            <person name="Kjaerbolling I."/>
            <person name="Vesth T."/>
            <person name="Frisvad J.C."/>
            <person name="Nybo J.L."/>
            <person name="Theobald S."/>
            <person name="Kildgaard S."/>
            <person name="Isbrandt T."/>
            <person name="Kuo A."/>
            <person name="Sato A."/>
            <person name="Lyhne E.K."/>
            <person name="Kogle M.E."/>
            <person name="Wiebenga A."/>
            <person name="Kun R.S."/>
            <person name="Lubbers R.J."/>
            <person name="Makela M.R."/>
            <person name="Barry K."/>
            <person name="Chovatia M."/>
            <person name="Clum A."/>
            <person name="Daum C."/>
            <person name="Haridas S."/>
            <person name="He G."/>
            <person name="LaButti K."/>
            <person name="Lipzen A."/>
            <person name="Mondo S."/>
            <person name="Riley R."/>
            <person name="Salamov A."/>
            <person name="Simmons B.A."/>
            <person name="Magnuson J.K."/>
            <person name="Henrissat B."/>
            <person name="Mortensen U.H."/>
            <person name="Larsen T.O."/>
            <person name="Devries R.P."/>
            <person name="Grigoriev I.V."/>
            <person name="Machida M."/>
            <person name="Baker S.E."/>
            <person name="Andersen M.R."/>
        </authorList>
    </citation>
    <scope>NUCLEOTIDE SEQUENCE [LARGE SCALE GENOMIC DNA]</scope>
    <source>
        <strain evidence="1 2">CBS 151.66</strain>
    </source>
</reference>
<dbReference type="AlphaFoldDB" id="A0A5N5WXL9"/>
<evidence type="ECO:0000313" key="1">
    <source>
        <dbReference type="EMBL" id="KAB8072497.1"/>
    </source>
</evidence>
<protein>
    <submittedName>
        <fullName evidence="1">Uncharacterized protein</fullName>
    </submittedName>
</protein>
<proteinExistence type="predicted"/>
<evidence type="ECO:0000313" key="2">
    <source>
        <dbReference type="Proteomes" id="UP000326565"/>
    </source>
</evidence>
<organism evidence="1 2">
    <name type="scientific">Aspergillus leporis</name>
    <dbReference type="NCBI Taxonomy" id="41062"/>
    <lineage>
        <taxon>Eukaryota</taxon>
        <taxon>Fungi</taxon>
        <taxon>Dikarya</taxon>
        <taxon>Ascomycota</taxon>
        <taxon>Pezizomycotina</taxon>
        <taxon>Eurotiomycetes</taxon>
        <taxon>Eurotiomycetidae</taxon>
        <taxon>Eurotiales</taxon>
        <taxon>Aspergillaceae</taxon>
        <taxon>Aspergillus</taxon>
        <taxon>Aspergillus subgen. Circumdati</taxon>
    </lineage>
</organism>
<keyword evidence="2" id="KW-1185">Reference proteome</keyword>
<dbReference type="OrthoDB" id="3886018at2759"/>
<dbReference type="Proteomes" id="UP000326565">
    <property type="component" value="Unassembled WGS sequence"/>
</dbReference>
<gene>
    <name evidence="1" type="ORF">BDV29DRAFT_177301</name>
</gene>
<dbReference type="EMBL" id="ML732246">
    <property type="protein sequence ID" value="KAB8072497.1"/>
    <property type="molecule type" value="Genomic_DNA"/>
</dbReference>
<name>A0A5N5WXL9_9EURO</name>
<accession>A0A5N5WXL9</accession>
<sequence length="165" mass="18649">MLRDGGKYHPKLYKNHIEDDYIRACLIRPAAAWNEGPGGVGYPQRWAQIRTTVGELVPTLREASLWSGIPYNALNNDGPRLVAEDGTERKNLFKYDPFHIFESGPKGPLAMLWVETSLHRTMRTTGELAARPCSLCISRFEAKLQLRLDRLSCMLYSRATALVDS</sequence>